<dbReference type="PANTHER" id="PTHR32305">
    <property type="match status" value="1"/>
</dbReference>
<evidence type="ECO:0000313" key="3">
    <source>
        <dbReference type="EMBL" id="TWU05346.1"/>
    </source>
</evidence>
<dbReference type="AlphaFoldDB" id="A0A5C6B286"/>
<reference evidence="3 4" key="1">
    <citation type="journal article" date="2020" name="Antonie Van Leeuwenhoek">
        <title>Rhodopirellula heiligendammensis sp. nov., Rhodopirellula pilleata sp. nov., and Rhodopirellula solitaria sp. nov. isolated from natural or artificial marine surfaces in Northern Germany and California, USA, and emended description of the genus Rhodopirellula.</title>
        <authorList>
            <person name="Kallscheuer N."/>
            <person name="Wiegand S."/>
            <person name="Jogler M."/>
            <person name="Boedeker C."/>
            <person name="Peeters S.H."/>
            <person name="Rast P."/>
            <person name="Heuer A."/>
            <person name="Jetten M.S.M."/>
            <person name="Rohde M."/>
            <person name="Jogler C."/>
        </authorList>
    </citation>
    <scope>NUCLEOTIDE SEQUENCE [LARGE SCALE GENOMIC DNA]</scope>
    <source>
        <strain evidence="3 4">Poly21</strain>
    </source>
</reference>
<evidence type="ECO:0000313" key="4">
    <source>
        <dbReference type="Proteomes" id="UP000319908"/>
    </source>
</evidence>
<dbReference type="Pfam" id="PF25023">
    <property type="entry name" value="TEN_YD-shell"/>
    <property type="match status" value="1"/>
</dbReference>
<keyword evidence="4" id="KW-1185">Reference proteome</keyword>
<organism evidence="3 4">
    <name type="scientific">Allorhodopirellula heiligendammensis</name>
    <dbReference type="NCBI Taxonomy" id="2714739"/>
    <lineage>
        <taxon>Bacteria</taxon>
        <taxon>Pseudomonadati</taxon>
        <taxon>Planctomycetota</taxon>
        <taxon>Planctomycetia</taxon>
        <taxon>Pirellulales</taxon>
        <taxon>Pirellulaceae</taxon>
        <taxon>Allorhodopirellula</taxon>
    </lineage>
</organism>
<dbReference type="InterPro" id="IPR056823">
    <property type="entry name" value="TEN-like_YD-shell"/>
</dbReference>
<dbReference type="NCBIfam" id="TIGR03696">
    <property type="entry name" value="Rhs_assc_core"/>
    <property type="match status" value="1"/>
</dbReference>
<protein>
    <submittedName>
        <fullName evidence="3">Deoxyribonuclease RhsB</fullName>
        <ecNumber evidence="3">3.1.-.-</ecNumber>
    </submittedName>
</protein>
<comment type="caution">
    <text evidence="3">The sequence shown here is derived from an EMBL/GenBank/DDBJ whole genome shotgun (WGS) entry which is preliminary data.</text>
</comment>
<dbReference type="RefSeq" id="WP_146410120.1">
    <property type="nucleotide sequence ID" value="NZ_SJPU01000026.1"/>
</dbReference>
<proteinExistence type="predicted"/>
<accession>A0A5C6B286</accession>
<name>A0A5C6B286_9BACT</name>
<dbReference type="EMBL" id="SJPU01000026">
    <property type="protein sequence ID" value="TWU05346.1"/>
    <property type="molecule type" value="Genomic_DNA"/>
</dbReference>
<evidence type="ECO:0000259" key="2">
    <source>
        <dbReference type="Pfam" id="PF25023"/>
    </source>
</evidence>
<sequence>MSPSFDWPLTDHLGSVRDVAEYDAVTGITSIANHIVYDSFGKRISETNAAVDSLFGYTGREWDDDVDLQHNRARCYDPATGRWLSNDPIGFAAGDANLYRYVTNMAIQAIDPSGRQPPADQLEQGSMDDLEQQINEGLPPVNCDPYEIFGDIAEQIFDDYKDEIVPTSEEIRQFVKDHPWSTLGLGIAAGTAAGVAINDGLFDSITIPQIDLMGDLEMSGEYDWKEELITLDFNSSWHYPGEVFDIRTDFDVNIILDYGDEFDASDFGIGLGGGIGFWQTISY</sequence>
<dbReference type="Gene3D" id="2.180.10.10">
    <property type="entry name" value="RHS repeat-associated core"/>
    <property type="match status" value="1"/>
</dbReference>
<dbReference type="EC" id="3.1.-.-" evidence="3"/>
<dbReference type="GO" id="GO:0016787">
    <property type="term" value="F:hydrolase activity"/>
    <property type="evidence" value="ECO:0007669"/>
    <property type="project" value="UniProtKB-KW"/>
</dbReference>
<keyword evidence="1" id="KW-0677">Repeat</keyword>
<dbReference type="InterPro" id="IPR050708">
    <property type="entry name" value="T6SS_VgrG/RHS"/>
</dbReference>
<dbReference type="InterPro" id="IPR022385">
    <property type="entry name" value="Rhs_assc_core"/>
</dbReference>
<keyword evidence="3" id="KW-0378">Hydrolase</keyword>
<evidence type="ECO:0000256" key="1">
    <source>
        <dbReference type="ARBA" id="ARBA00022737"/>
    </source>
</evidence>
<gene>
    <name evidence="3" type="primary">rhsB</name>
    <name evidence="3" type="ORF">Poly21_57480</name>
</gene>
<dbReference type="Proteomes" id="UP000319908">
    <property type="component" value="Unassembled WGS sequence"/>
</dbReference>
<feature type="domain" description="Teneurin-like YD-shell" evidence="2">
    <location>
        <begin position="9"/>
        <end position="88"/>
    </location>
</feature>
<dbReference type="OrthoDB" id="292779at2"/>
<dbReference type="PANTHER" id="PTHR32305:SF15">
    <property type="entry name" value="PROTEIN RHSA-RELATED"/>
    <property type="match status" value="1"/>
</dbReference>